<reference evidence="1 2" key="1">
    <citation type="submission" date="2020-01" db="EMBL/GenBank/DDBJ databases">
        <authorList>
            <consortium name="DOE Joint Genome Institute"/>
            <person name="Haridas S."/>
            <person name="Albert R."/>
            <person name="Binder M."/>
            <person name="Bloem J."/>
            <person name="Labutti K."/>
            <person name="Salamov A."/>
            <person name="Andreopoulos B."/>
            <person name="Baker S.E."/>
            <person name="Barry K."/>
            <person name="Bills G."/>
            <person name="Bluhm B.H."/>
            <person name="Cannon C."/>
            <person name="Castanera R."/>
            <person name="Culley D.E."/>
            <person name="Daum C."/>
            <person name="Ezra D."/>
            <person name="Gonzalez J.B."/>
            <person name="Henrissat B."/>
            <person name="Kuo A."/>
            <person name="Liang C."/>
            <person name="Lipzen A."/>
            <person name="Lutzoni F."/>
            <person name="Magnuson J."/>
            <person name="Mondo S."/>
            <person name="Nolan M."/>
            <person name="Ohm R."/>
            <person name="Pangilinan J."/>
            <person name="Park H.-J.H."/>
            <person name="Ramirez L."/>
            <person name="Alfaro M."/>
            <person name="Sun H."/>
            <person name="Tritt A."/>
            <person name="Yoshinaga Y."/>
            <person name="Zwiers L.-H.L."/>
            <person name="Turgeon B.G."/>
            <person name="Goodwin S.B."/>
            <person name="Spatafora J.W."/>
            <person name="Crous P.W."/>
            <person name="Grigoriev I.V."/>
        </authorList>
    </citation>
    <scope>NUCLEOTIDE SEQUENCE [LARGE SCALE GENOMIC DNA]</scope>
    <source>
        <strain evidence="1 2">CBS 611.86</strain>
    </source>
</reference>
<dbReference type="Gene3D" id="3.90.1200.10">
    <property type="match status" value="1"/>
</dbReference>
<name>A0A7C8M1Y7_9PLEO</name>
<keyword evidence="1" id="KW-0808">Transferase</keyword>
<dbReference type="InterPro" id="IPR011009">
    <property type="entry name" value="Kinase-like_dom_sf"/>
</dbReference>
<keyword evidence="2" id="KW-1185">Reference proteome</keyword>
<dbReference type="EMBL" id="JAADJZ010000028">
    <property type="protein sequence ID" value="KAF2866276.1"/>
    <property type="molecule type" value="Genomic_DNA"/>
</dbReference>
<sequence>MPSPPSPSKVAASLLAEKGLELQELNILQFLWKSYGYICHITASANTTSSKSSPLETQSFILKLITPPPTKADDEGHTRKILSYQVEQYFYTHLATQLPPSLPVARCIASINEHHPDGSSTTAMLLSDLRERYPVAGEKRDALNVGQVMAAVDWLSGFHGFWWPRVKDMDRSALVRPPLEEVKNDGHHATQKTVWLNGGYTYLATRREEYKKLAADYDHEWNDPLTDWVEDALSISEMVATVLAPKEKGWSATHGYQTLIHGDVKSENLFTTTSGDEVAFYDFQYTGLGLGVCDLAKLFTCSVPLSMLIEDEVIPHELAMQIGEKQLLERYWKRLKDVSGKEYLWDIFVRHWETALVDWLRFQASWGFWGNTQWLEARVRSILKDKQWREGLVGNMKFTGNDAMVL</sequence>
<accession>A0A7C8M1Y7</accession>
<dbReference type="PANTHER" id="PTHR23020:SF41">
    <property type="entry name" value="AMINOGLYCOSIDE PHOSPHOTRANSFERASE DOMAIN-CONTAINING PROTEIN"/>
    <property type="match status" value="1"/>
</dbReference>
<dbReference type="SUPFAM" id="SSF56112">
    <property type="entry name" value="Protein kinase-like (PK-like)"/>
    <property type="match status" value="1"/>
</dbReference>
<organism evidence="1 2">
    <name type="scientific">Massariosphaeria phaeospora</name>
    <dbReference type="NCBI Taxonomy" id="100035"/>
    <lineage>
        <taxon>Eukaryota</taxon>
        <taxon>Fungi</taxon>
        <taxon>Dikarya</taxon>
        <taxon>Ascomycota</taxon>
        <taxon>Pezizomycotina</taxon>
        <taxon>Dothideomycetes</taxon>
        <taxon>Pleosporomycetidae</taxon>
        <taxon>Pleosporales</taxon>
        <taxon>Pleosporales incertae sedis</taxon>
        <taxon>Massariosphaeria</taxon>
    </lineage>
</organism>
<dbReference type="OrthoDB" id="411145at2759"/>
<dbReference type="AlphaFoldDB" id="A0A7C8M1Y7"/>
<evidence type="ECO:0000313" key="1">
    <source>
        <dbReference type="EMBL" id="KAF2866276.1"/>
    </source>
</evidence>
<dbReference type="InterPro" id="IPR004119">
    <property type="entry name" value="EcKL"/>
</dbReference>
<proteinExistence type="predicted"/>
<protein>
    <submittedName>
        <fullName evidence="1">Kinase-like domain-containing protein</fullName>
    </submittedName>
</protein>
<dbReference type="Proteomes" id="UP000481861">
    <property type="component" value="Unassembled WGS sequence"/>
</dbReference>
<dbReference type="GO" id="GO:0016301">
    <property type="term" value="F:kinase activity"/>
    <property type="evidence" value="ECO:0007669"/>
    <property type="project" value="UniProtKB-KW"/>
</dbReference>
<dbReference type="InterPro" id="IPR052961">
    <property type="entry name" value="Oxido-Kinase-like_Enzymes"/>
</dbReference>
<comment type="caution">
    <text evidence="1">The sequence shown here is derived from an EMBL/GenBank/DDBJ whole genome shotgun (WGS) entry which is preliminary data.</text>
</comment>
<dbReference type="PANTHER" id="PTHR23020">
    <property type="entry name" value="UNCHARACTERIZED NUCLEAR HORMONE RECEPTOR-RELATED"/>
    <property type="match status" value="1"/>
</dbReference>
<evidence type="ECO:0000313" key="2">
    <source>
        <dbReference type="Proteomes" id="UP000481861"/>
    </source>
</evidence>
<keyword evidence="1" id="KW-0418">Kinase</keyword>
<gene>
    <name evidence="1" type="ORF">BDV95DRAFT_505083</name>
</gene>
<dbReference type="Pfam" id="PF02958">
    <property type="entry name" value="EcKL"/>
    <property type="match status" value="1"/>
</dbReference>